<protein>
    <submittedName>
        <fullName evidence="3">ATP-grasp domain-containing protein</fullName>
    </submittedName>
</protein>
<dbReference type="PROSITE" id="PS50975">
    <property type="entry name" value="ATP_GRASP"/>
    <property type="match status" value="1"/>
</dbReference>
<evidence type="ECO:0000313" key="4">
    <source>
        <dbReference type="Proteomes" id="UP000647980"/>
    </source>
</evidence>
<accession>A0ABR9XW72</accession>
<evidence type="ECO:0000313" key="3">
    <source>
        <dbReference type="EMBL" id="MBF0753093.1"/>
    </source>
</evidence>
<comment type="caution">
    <text evidence="3">The sequence shown here is derived from an EMBL/GenBank/DDBJ whole genome shotgun (WGS) entry which is preliminary data.</text>
</comment>
<name>A0ABR9XW72_9STAP</name>
<organism evidence="3 4">
    <name type="scientific">Jeotgalicoccus nanhaiensis</name>
    <dbReference type="NCBI Taxonomy" id="568603"/>
    <lineage>
        <taxon>Bacteria</taxon>
        <taxon>Bacillati</taxon>
        <taxon>Bacillota</taxon>
        <taxon>Bacilli</taxon>
        <taxon>Bacillales</taxon>
        <taxon>Staphylococcaceae</taxon>
        <taxon>Jeotgalicoccus</taxon>
    </lineage>
</organism>
<feature type="domain" description="ATP-grasp" evidence="2">
    <location>
        <begin position="93"/>
        <end position="184"/>
    </location>
</feature>
<dbReference type="InterPro" id="IPR003806">
    <property type="entry name" value="ATP-grasp_PylC-type"/>
</dbReference>
<gene>
    <name evidence="3" type="ORF">IR135_02320</name>
</gene>
<dbReference type="SUPFAM" id="SSF56059">
    <property type="entry name" value="Glutathione synthetase ATP-binding domain-like"/>
    <property type="match status" value="1"/>
</dbReference>
<dbReference type="Gene3D" id="3.30.470.20">
    <property type="entry name" value="ATP-grasp fold, B domain"/>
    <property type="match status" value="1"/>
</dbReference>
<sequence>MDNKDLNYLFNNSPHKIQNKYDENIITSTAGLQLNFLKNSNYKYKIRNTKRKYLKKLDILRVDGSRIGTVLNPFYPTTAKIGRELTNDKLKTELLLNRYGIKTPQSIVYDKDEMNLAYENAFRNNESNIVIKPLSSSLGRGVRVNVSKERFKHNWELSVAAIKERDKRMVVQNYLEGFEARVTVIEGAIESIVVRVPPYVC</sequence>
<dbReference type="EMBL" id="JADGLW010000002">
    <property type="protein sequence ID" value="MBF0753093.1"/>
    <property type="molecule type" value="Genomic_DNA"/>
</dbReference>
<proteinExistence type="predicted"/>
<reference evidence="3 4" key="1">
    <citation type="submission" date="2020-10" db="EMBL/GenBank/DDBJ databases">
        <title>Mouse Oral microbiota.</title>
        <authorList>
            <person name="Joseph S."/>
            <person name="Aduse-Opoku J."/>
        </authorList>
    </citation>
    <scope>NUCLEOTIDE SEQUENCE [LARGE SCALE GENOMIC DNA]</scope>
    <source>
        <strain evidence="3 4">19428wE5_W307</strain>
    </source>
</reference>
<keyword evidence="1" id="KW-0067">ATP-binding</keyword>
<dbReference type="RefSeq" id="WP_167753346.1">
    <property type="nucleotide sequence ID" value="NZ_JADGLW010000002.1"/>
</dbReference>
<dbReference type="Proteomes" id="UP000647980">
    <property type="component" value="Unassembled WGS sequence"/>
</dbReference>
<keyword evidence="4" id="KW-1185">Reference proteome</keyword>
<evidence type="ECO:0000256" key="1">
    <source>
        <dbReference type="PROSITE-ProRule" id="PRU00409"/>
    </source>
</evidence>
<keyword evidence="1" id="KW-0547">Nucleotide-binding</keyword>
<dbReference type="InterPro" id="IPR011761">
    <property type="entry name" value="ATP-grasp"/>
</dbReference>
<evidence type="ECO:0000259" key="2">
    <source>
        <dbReference type="PROSITE" id="PS50975"/>
    </source>
</evidence>
<dbReference type="Pfam" id="PF02655">
    <property type="entry name" value="ATP-grasp_3"/>
    <property type="match status" value="1"/>
</dbReference>